<gene>
    <name evidence="1" type="ORF">METZ01_LOCUS24081</name>
</gene>
<dbReference type="EMBL" id="UINC01001115">
    <property type="protein sequence ID" value="SUZ71227.1"/>
    <property type="molecule type" value="Genomic_DNA"/>
</dbReference>
<protein>
    <submittedName>
        <fullName evidence="1">Uncharacterized protein</fullName>
    </submittedName>
</protein>
<proteinExistence type="predicted"/>
<reference evidence="1" key="1">
    <citation type="submission" date="2018-05" db="EMBL/GenBank/DDBJ databases">
        <authorList>
            <person name="Lanie J.A."/>
            <person name="Ng W.-L."/>
            <person name="Kazmierczak K.M."/>
            <person name="Andrzejewski T.M."/>
            <person name="Davidsen T.M."/>
            <person name="Wayne K.J."/>
            <person name="Tettelin H."/>
            <person name="Glass J.I."/>
            <person name="Rusch D."/>
            <person name="Podicherti R."/>
            <person name="Tsui H.-C.T."/>
            <person name="Winkler M.E."/>
        </authorList>
    </citation>
    <scope>NUCLEOTIDE SEQUENCE</scope>
</reference>
<name>A0A381PZ51_9ZZZZ</name>
<evidence type="ECO:0000313" key="1">
    <source>
        <dbReference type="EMBL" id="SUZ71227.1"/>
    </source>
</evidence>
<accession>A0A381PZ51</accession>
<sequence length="23" mass="2355">MPVAHTSTCKLVEQAHFRGAGGG</sequence>
<organism evidence="1">
    <name type="scientific">marine metagenome</name>
    <dbReference type="NCBI Taxonomy" id="408172"/>
    <lineage>
        <taxon>unclassified sequences</taxon>
        <taxon>metagenomes</taxon>
        <taxon>ecological metagenomes</taxon>
    </lineage>
</organism>
<dbReference type="AlphaFoldDB" id="A0A381PZ51"/>